<dbReference type="GO" id="GO:0020037">
    <property type="term" value="F:heme binding"/>
    <property type="evidence" value="ECO:0007669"/>
    <property type="project" value="InterPro"/>
</dbReference>
<dbReference type="OrthoDB" id="6880011at2759"/>
<dbReference type="Gene3D" id="2.40.180.10">
    <property type="entry name" value="Catalase core domain"/>
    <property type="match status" value="1"/>
</dbReference>
<dbReference type="GO" id="GO:0005739">
    <property type="term" value="C:mitochondrion"/>
    <property type="evidence" value="ECO:0007669"/>
    <property type="project" value="TreeGrafter"/>
</dbReference>
<dbReference type="SMART" id="SM01060">
    <property type="entry name" value="Catalase"/>
    <property type="match status" value="1"/>
</dbReference>
<keyword evidence="11" id="KW-1185">Reference proteome</keyword>
<feature type="binding site" description="axial binding residue" evidence="9">
    <location>
        <position position="360"/>
    </location>
    <ligand>
        <name>heme</name>
        <dbReference type="ChEBI" id="CHEBI:30413"/>
    </ligand>
    <ligandPart>
        <name>Fe</name>
        <dbReference type="ChEBI" id="CHEBI:18248"/>
    </ligandPart>
</feature>
<proteinExistence type="inferred from homology"/>
<dbReference type="PANTHER" id="PTHR11465:SF9">
    <property type="entry name" value="CATALASE"/>
    <property type="match status" value="1"/>
</dbReference>
<comment type="similarity">
    <text evidence="1">Belongs to the catalase family.</text>
</comment>
<organism evidence="11 12">
    <name type="scientific">Agrilus planipennis</name>
    <name type="common">Emerald ash borer</name>
    <name type="synonym">Agrilus marcopoli</name>
    <dbReference type="NCBI Taxonomy" id="224129"/>
    <lineage>
        <taxon>Eukaryota</taxon>
        <taxon>Metazoa</taxon>
        <taxon>Ecdysozoa</taxon>
        <taxon>Arthropoda</taxon>
        <taxon>Hexapoda</taxon>
        <taxon>Insecta</taxon>
        <taxon>Pterygota</taxon>
        <taxon>Neoptera</taxon>
        <taxon>Endopterygota</taxon>
        <taxon>Coleoptera</taxon>
        <taxon>Polyphaga</taxon>
        <taxon>Elateriformia</taxon>
        <taxon>Buprestoidea</taxon>
        <taxon>Buprestidae</taxon>
        <taxon>Agrilinae</taxon>
        <taxon>Agrilus</taxon>
    </lineage>
</organism>
<dbReference type="GO" id="GO:0042542">
    <property type="term" value="P:response to hydrogen peroxide"/>
    <property type="evidence" value="ECO:0007669"/>
    <property type="project" value="TreeGrafter"/>
</dbReference>
<evidence type="ECO:0000256" key="5">
    <source>
        <dbReference type="ARBA" id="ARBA00023002"/>
    </source>
</evidence>
<evidence type="ECO:0000259" key="10">
    <source>
        <dbReference type="SMART" id="SM01060"/>
    </source>
</evidence>
<dbReference type="SUPFAM" id="SSF56634">
    <property type="entry name" value="Heme-dependent catalase-like"/>
    <property type="match status" value="1"/>
</dbReference>
<keyword evidence="7" id="KW-0376">Hydrogen peroxide</keyword>
<dbReference type="AlphaFoldDB" id="A0A1W4WQU4"/>
<feature type="domain" description="Catalase core" evidence="10">
    <location>
        <begin position="30"/>
        <end position="412"/>
    </location>
</feature>
<dbReference type="GeneID" id="108735154"/>
<keyword evidence="2" id="KW-0575">Peroxidase</keyword>
<dbReference type="InterPro" id="IPR020835">
    <property type="entry name" value="Catalase_sf"/>
</dbReference>
<evidence type="ECO:0000256" key="8">
    <source>
        <dbReference type="PIRSR" id="PIRSR038928-1"/>
    </source>
</evidence>
<dbReference type="InterPro" id="IPR010582">
    <property type="entry name" value="Catalase_immune_responsive"/>
</dbReference>
<gene>
    <name evidence="12" type="primary">LOC108735154</name>
</gene>
<dbReference type="PANTHER" id="PTHR11465">
    <property type="entry name" value="CATALASE"/>
    <property type="match status" value="1"/>
</dbReference>
<sequence>MSGPLVRDEAAQQLTEYAASKEYGSRGIITNTGGNPIANHDSSVTIGLRGPTLIEDYAMFDQLTHWTHERISERVVHAKGSGAFGYFECTNDISQYTVARIFTSVGKKTPLAARFSTVIYERGSPDTRRDPRGFAVKYYTEDGIYDMVGNNTPIFFTRDVTAFISFIRSQKRNPVTYLPDWDQYWDFISLRPECFHQTIYEHGDRGTPDGFRHMHGFSSHTYMLINADRQITYCKFHYRTNQGVRNLTAQRALQLEGQDPDYSIRDLYNAIHRGEYPSWNLYIQVCTPQQAAELPFNLFDVSKVLPQKDFPLIPVGRMTLNRNPSNYIAEIEQLAFNPAHFIPGIAATPDRMLQARLIAYADTQRHRLGVNYLQLPVNAPHYVKNYMRDGGQVINNQNGAPVYHPNSFNGPEVDPRIAQLFPDRRLCDKIVQIDSIVEDNYQQPGVLYREVFNEQQRQTCANNIAFTLRRCTERVIERTIMELTKIDDDLGRRVSRIVNQAVNPTAQV</sequence>
<dbReference type="KEGG" id="apln:108735154"/>
<dbReference type="InterPro" id="IPR011614">
    <property type="entry name" value="Catalase_core"/>
</dbReference>
<feature type="active site" evidence="8">
    <location>
        <position position="77"/>
    </location>
</feature>
<dbReference type="Pfam" id="PF06628">
    <property type="entry name" value="Catalase-rel"/>
    <property type="match status" value="1"/>
</dbReference>
<dbReference type="InParanoid" id="A0A1W4WQU4"/>
<evidence type="ECO:0000256" key="4">
    <source>
        <dbReference type="ARBA" id="ARBA00022723"/>
    </source>
</evidence>
<keyword evidence="6 9" id="KW-0408">Iron</keyword>
<accession>A0A1W4WQU4</accession>
<evidence type="ECO:0000256" key="3">
    <source>
        <dbReference type="ARBA" id="ARBA00022617"/>
    </source>
</evidence>
<dbReference type="PRINTS" id="PR00067">
    <property type="entry name" value="CATALASE"/>
</dbReference>
<dbReference type="FunFam" id="2.40.180.10:FF:000001">
    <property type="entry name" value="Catalase"/>
    <property type="match status" value="1"/>
</dbReference>
<dbReference type="GO" id="GO:0004096">
    <property type="term" value="F:catalase activity"/>
    <property type="evidence" value="ECO:0007669"/>
    <property type="project" value="UniProtKB-EC"/>
</dbReference>
<keyword evidence="5" id="KW-0560">Oxidoreductase</keyword>
<evidence type="ECO:0000256" key="6">
    <source>
        <dbReference type="ARBA" id="ARBA00023004"/>
    </source>
</evidence>
<dbReference type="Pfam" id="PF00199">
    <property type="entry name" value="Catalase"/>
    <property type="match status" value="1"/>
</dbReference>
<feature type="active site" evidence="8">
    <location>
        <position position="150"/>
    </location>
</feature>
<dbReference type="PIRSF" id="PIRSF038928">
    <property type="entry name" value="Catalase_clade1-3"/>
    <property type="match status" value="1"/>
</dbReference>
<dbReference type="GO" id="GO:0046872">
    <property type="term" value="F:metal ion binding"/>
    <property type="evidence" value="ECO:0007669"/>
    <property type="project" value="UniProtKB-KW"/>
</dbReference>
<protein>
    <submittedName>
        <fullName evidence="12">Catalase-like</fullName>
    </submittedName>
</protein>
<evidence type="ECO:0000313" key="12">
    <source>
        <dbReference type="RefSeq" id="XP_018322493.1"/>
    </source>
</evidence>
<evidence type="ECO:0000256" key="9">
    <source>
        <dbReference type="PIRSR" id="PIRSR038928-2"/>
    </source>
</evidence>
<comment type="cofactor">
    <cofactor evidence="9">
        <name>heme</name>
        <dbReference type="ChEBI" id="CHEBI:30413"/>
    </cofactor>
</comment>
<dbReference type="RefSeq" id="XP_018322493.1">
    <property type="nucleotide sequence ID" value="XM_018466991.2"/>
</dbReference>
<dbReference type="InterPro" id="IPR018028">
    <property type="entry name" value="Catalase"/>
</dbReference>
<keyword evidence="3 9" id="KW-0349">Heme</keyword>
<dbReference type="InterPro" id="IPR024711">
    <property type="entry name" value="Catalase_clade1/3"/>
</dbReference>
<keyword evidence="4 9" id="KW-0479">Metal-binding</keyword>
<evidence type="ECO:0000313" key="11">
    <source>
        <dbReference type="Proteomes" id="UP000192223"/>
    </source>
</evidence>
<evidence type="ECO:0000256" key="1">
    <source>
        <dbReference type="ARBA" id="ARBA00005329"/>
    </source>
</evidence>
<dbReference type="GO" id="GO:0042744">
    <property type="term" value="P:hydrogen peroxide catabolic process"/>
    <property type="evidence" value="ECO:0007669"/>
    <property type="project" value="UniProtKB-KW"/>
</dbReference>
<dbReference type="Proteomes" id="UP000192223">
    <property type="component" value="Unplaced"/>
</dbReference>
<dbReference type="PROSITE" id="PS51402">
    <property type="entry name" value="CATALASE_3"/>
    <property type="match status" value="1"/>
</dbReference>
<dbReference type="GO" id="GO:0005777">
    <property type="term" value="C:peroxisome"/>
    <property type="evidence" value="ECO:0007669"/>
    <property type="project" value="TreeGrafter"/>
</dbReference>
<evidence type="ECO:0000256" key="2">
    <source>
        <dbReference type="ARBA" id="ARBA00022559"/>
    </source>
</evidence>
<evidence type="ECO:0000256" key="7">
    <source>
        <dbReference type="ARBA" id="ARBA00023324"/>
    </source>
</evidence>
<dbReference type="STRING" id="224129.A0A1W4WQU4"/>
<reference evidence="12" key="1">
    <citation type="submission" date="2025-08" db="UniProtKB">
        <authorList>
            <consortium name="RefSeq"/>
        </authorList>
    </citation>
    <scope>IDENTIFICATION</scope>
    <source>
        <tissue evidence="12">Entire body</tissue>
    </source>
</reference>
<name>A0A1W4WQU4_AGRPL</name>